<dbReference type="PANTHER" id="PTHR10796:SF92">
    <property type="entry name" value="PATCHED-RELATED, ISOFORM A"/>
    <property type="match status" value="1"/>
</dbReference>
<dbReference type="PROSITE" id="PS50156">
    <property type="entry name" value="SSD"/>
    <property type="match status" value="1"/>
</dbReference>
<dbReference type="PANTHER" id="PTHR10796">
    <property type="entry name" value="PATCHED-RELATED"/>
    <property type="match status" value="1"/>
</dbReference>
<reference evidence="5" key="1">
    <citation type="submission" date="2021-01" db="EMBL/GenBank/DDBJ databases">
        <authorList>
            <person name="Corre E."/>
            <person name="Pelletier E."/>
            <person name="Niang G."/>
            <person name="Scheremetjew M."/>
            <person name="Finn R."/>
            <person name="Kale V."/>
            <person name="Holt S."/>
            <person name="Cochrane G."/>
            <person name="Meng A."/>
            <person name="Brown T."/>
            <person name="Cohen L."/>
        </authorList>
    </citation>
    <scope>NUCLEOTIDE SEQUENCE</scope>
    <source>
        <strain evidence="5">CCMP2084</strain>
    </source>
</reference>
<feature type="transmembrane region" description="Helical" evidence="3">
    <location>
        <begin position="725"/>
        <end position="746"/>
    </location>
</feature>
<feature type="transmembrane region" description="Helical" evidence="3">
    <location>
        <begin position="938"/>
        <end position="959"/>
    </location>
</feature>
<keyword evidence="3" id="KW-1133">Transmembrane helix</keyword>
<organism evidence="5">
    <name type="scientific">Attheya septentrionalis</name>
    <dbReference type="NCBI Taxonomy" id="420275"/>
    <lineage>
        <taxon>Eukaryota</taxon>
        <taxon>Sar</taxon>
        <taxon>Stramenopiles</taxon>
        <taxon>Ochrophyta</taxon>
        <taxon>Bacillariophyta</taxon>
        <taxon>Coscinodiscophyceae</taxon>
        <taxon>Chaetocerotophycidae</taxon>
        <taxon>Chaetocerotales</taxon>
        <taxon>Attheyaceae</taxon>
        <taxon>Attheya</taxon>
    </lineage>
</organism>
<feature type="transmembrane region" description="Helical" evidence="3">
    <location>
        <begin position="1244"/>
        <end position="1266"/>
    </location>
</feature>
<sequence>MDPHDGDPGPANTDTMSSKRSGSMFKSMASIKVNSLIFESMARFPWPWMLVLPVIFAILAGVGWSQDEIVETEVANIWIATSGDYYKDKDYRLSLLPPGTSARGGSSSFAAVASSRDGSNIFTPDRLEEIRTRMEATESVTVKYNGKTFTYQDVCASNNAGLNTVYKFPCVRLSPMDYFQEARWFFDETDKLTFYSSVIQEQLVKPRIKRFGTMTQTCMSTGATSVGDFCDDLYNTRVEAGETLLLFADLGNLGMEDPCKICVEDGFEQSMEQLTFLVTSLFQVLAAETQKVAADPLNPNAANAQASLADLGAILQRMDREAVEDFYLHYVTRSLYATLGVDDYMNNYAALMAGLGPVCDGVKGATQSPVDCARTVDMPTAFANLLSHADHEFSSYNTAGFPFPFYSQNGLSPLFFGNEPVGGSGINMGGILLSTTAYLDLENYATPADWKPLYANGETLDSWGGDATWNALAETDPVYNWFMGSVRPLTSHCGNQDLKGTPEGSPGADTIAGIMAQSTSRWCTQYNTPFEEDAELTQQHFARMWYQLLIDSSSFLGITQGESDPYTWTTGQGCPYELRGERPKYTNATEEEVLLVASTELYYIDEGESVGQIDRRLLIGGANPPVGDYNVENPLKSASSMQNIYISTSPEGIQNRVKNCNRPGGSIDLSYEDAEEVLLLFKEEFEEAWSAGWDNKNAGDVQFTGFFDDVGVIGTTGRMLEEITLAGGTLMGISFVIIAVFSAGFLASADLVESRALLSLLGVGLVLLSFFAALGLAIIIGIKINVTIGWTLPFVLIGLGVDDMYIVILALKKNQDRSTESFVAIMKDVMVPISMTSIVNASMFAIMNISDIPAIYETARAGLIAIVFLYVVIVFCFPAYCYLDMIRQRQRRYDVLVCIKSKAEPLSESEQNSARRSGRIMYEAFYKPIMITKGPVRVISHISIFVITIVLGAISIWGVTTGKVGLGLEIFFPEDNQANRWATIRTEDLASWSVNMFWGELDYRDPKEQMEMMKQFEDVVATPYISDLGTDSLWIADFNIWTTRQCTSNFFRSDIDQLQCGADFTYKEEGTCSGTWMKNDIGLRLFTPEDSDTCGAFNGICRRVSAMHPYDLQELAMAGKFVPAVDFESTYCPVFEDWSEDKFKFCLENWRSYPGGGGGLIIEPGTSTENPECAGEFLSDGNIVSPVKLSNGPSMYAYGLNTHEDTVDMIEQTRSICDKHPNLHCWMTGIPYDYWEQYIWVKDVLVEIVAAAIGVGFAVSFLFLFIKLGKQGFHGIGSVAAGSLVGALLIALTCFLSVFIVIGLSSLAGVTYTAFSVMSYVLSVGFAVEYSVHIIHRFLEAPQTIATAVDRVEYAMSFLFLPTFMSFVSSTIGVATLAFTQFKFNDIFFFRPLIIVMFVTYFIGVYFLPAFLCLFNFEFMKLGPNRHMPGIETSIPAKKSWDDDEMDEDIETEA</sequence>
<accession>A0A7S2XPU8</accession>
<dbReference type="EMBL" id="HBHQ01019911">
    <property type="protein sequence ID" value="CAD9821560.1"/>
    <property type="molecule type" value="Transcribed_RNA"/>
</dbReference>
<feature type="transmembrane region" description="Helical" evidence="3">
    <location>
        <begin position="1310"/>
        <end position="1328"/>
    </location>
</feature>
<feature type="transmembrane region" description="Helical" evidence="3">
    <location>
        <begin position="1358"/>
        <end position="1382"/>
    </location>
</feature>
<evidence type="ECO:0000256" key="2">
    <source>
        <dbReference type="SAM" id="MobiDB-lite"/>
    </source>
</evidence>
<dbReference type="Pfam" id="PF12349">
    <property type="entry name" value="Sterol-sensing"/>
    <property type="match status" value="1"/>
</dbReference>
<protein>
    <recommendedName>
        <fullName evidence="4">SSD domain-containing protein</fullName>
    </recommendedName>
</protein>
<keyword evidence="3" id="KW-0812">Transmembrane</keyword>
<dbReference type="SUPFAM" id="SSF82866">
    <property type="entry name" value="Multidrug efflux transporter AcrB transmembrane domain"/>
    <property type="match status" value="2"/>
</dbReference>
<feature type="transmembrane region" description="Helical" evidence="3">
    <location>
        <begin position="758"/>
        <end position="782"/>
    </location>
</feature>
<feature type="transmembrane region" description="Helical" evidence="3">
    <location>
        <begin position="861"/>
        <end position="883"/>
    </location>
</feature>
<feature type="transmembrane region" description="Helical" evidence="3">
    <location>
        <begin position="1394"/>
        <end position="1417"/>
    </location>
</feature>
<evidence type="ECO:0000313" key="5">
    <source>
        <dbReference type="EMBL" id="CAD9821560.1"/>
    </source>
</evidence>
<evidence type="ECO:0000259" key="4">
    <source>
        <dbReference type="PROSITE" id="PS50156"/>
    </source>
</evidence>
<dbReference type="GO" id="GO:0016020">
    <property type="term" value="C:membrane"/>
    <property type="evidence" value="ECO:0007669"/>
    <property type="project" value="TreeGrafter"/>
</dbReference>
<feature type="domain" description="SSD" evidence="4">
    <location>
        <begin position="727"/>
        <end position="883"/>
    </location>
</feature>
<dbReference type="InterPro" id="IPR051697">
    <property type="entry name" value="Patched_domain-protein"/>
</dbReference>
<feature type="transmembrane region" description="Helical" evidence="3">
    <location>
        <begin position="1278"/>
        <end position="1304"/>
    </location>
</feature>
<dbReference type="InterPro" id="IPR000731">
    <property type="entry name" value="SSD"/>
</dbReference>
<proteinExistence type="inferred from homology"/>
<evidence type="ECO:0000256" key="3">
    <source>
        <dbReference type="SAM" id="Phobius"/>
    </source>
</evidence>
<evidence type="ECO:0000256" key="1">
    <source>
        <dbReference type="ARBA" id="ARBA00005585"/>
    </source>
</evidence>
<comment type="similarity">
    <text evidence="1">Belongs to the patched family.</text>
</comment>
<dbReference type="Gene3D" id="1.20.1640.10">
    <property type="entry name" value="Multidrug efflux transporter AcrB transmembrane domain"/>
    <property type="match status" value="2"/>
</dbReference>
<name>A0A7S2XPU8_9STRA</name>
<gene>
    <name evidence="5" type="ORF">ASEP1449_LOCUS13394</name>
</gene>
<feature type="region of interest" description="Disordered" evidence="2">
    <location>
        <begin position="1"/>
        <end position="21"/>
    </location>
</feature>
<dbReference type="InterPro" id="IPR053958">
    <property type="entry name" value="HMGCR/SNAP/NPC1-like_SSD"/>
</dbReference>
<feature type="transmembrane region" description="Helical" evidence="3">
    <location>
        <begin position="788"/>
        <end position="808"/>
    </location>
</feature>
<feature type="transmembrane region" description="Helical" evidence="3">
    <location>
        <begin position="829"/>
        <end position="849"/>
    </location>
</feature>
<keyword evidence="3" id="KW-0472">Membrane</keyword>
<feature type="compositionally biased region" description="Polar residues" evidence="2">
    <location>
        <begin position="12"/>
        <end position="21"/>
    </location>
</feature>